<proteinExistence type="predicted"/>
<dbReference type="PANTHER" id="PTHR36039:SF2">
    <property type="entry name" value="RNA LIGASE_CYCLIC NUCLEOTIDE PHOSPHODIESTERASE FAMILY PROTEIN"/>
    <property type="match status" value="1"/>
</dbReference>
<accession>A0ABY7JV47</accession>
<evidence type="ECO:0000313" key="2">
    <source>
        <dbReference type="Proteomes" id="UP001164693"/>
    </source>
</evidence>
<dbReference type="Proteomes" id="UP001164693">
    <property type="component" value="Chromosome"/>
</dbReference>
<dbReference type="GO" id="GO:0016874">
    <property type="term" value="F:ligase activity"/>
    <property type="evidence" value="ECO:0007669"/>
    <property type="project" value="UniProtKB-KW"/>
</dbReference>
<keyword evidence="1" id="KW-0436">Ligase</keyword>
<dbReference type="SUPFAM" id="SSF55144">
    <property type="entry name" value="LigT-like"/>
    <property type="match status" value="1"/>
</dbReference>
<reference evidence="1" key="1">
    <citation type="submission" date="2022-05" db="EMBL/GenBank/DDBJ databases">
        <title>Jatrophihabitans sp. SB3-54 whole genome sequence.</title>
        <authorList>
            <person name="Suh M.K."/>
            <person name="Eom M.K."/>
            <person name="Kim J.S."/>
            <person name="Kim H.S."/>
            <person name="Do H.E."/>
            <person name="Shin Y.K."/>
            <person name="Lee J.-S."/>
        </authorList>
    </citation>
    <scope>NUCLEOTIDE SEQUENCE</scope>
    <source>
        <strain evidence="1">SB3-54</strain>
    </source>
</reference>
<dbReference type="InterPro" id="IPR009097">
    <property type="entry name" value="Cyclic_Pdiesterase"/>
</dbReference>
<gene>
    <name evidence="1" type="ORF">M6B22_18005</name>
</gene>
<protein>
    <submittedName>
        <fullName evidence="1">2'-5' RNA ligase family protein</fullName>
    </submittedName>
</protein>
<name>A0ABY7JV47_9ACTN</name>
<dbReference type="PANTHER" id="PTHR36039">
    <property type="match status" value="1"/>
</dbReference>
<dbReference type="EMBL" id="CP097463">
    <property type="protein sequence ID" value="WAX56411.1"/>
    <property type="molecule type" value="Genomic_DNA"/>
</dbReference>
<evidence type="ECO:0000313" key="1">
    <source>
        <dbReference type="EMBL" id="WAX56411.1"/>
    </source>
</evidence>
<keyword evidence="2" id="KW-1185">Reference proteome</keyword>
<dbReference type="Pfam" id="PF13563">
    <property type="entry name" value="2_5_RNA_ligase2"/>
    <property type="match status" value="1"/>
</dbReference>
<organism evidence="1 2">
    <name type="scientific">Jatrophihabitans cynanchi</name>
    <dbReference type="NCBI Taxonomy" id="2944128"/>
    <lineage>
        <taxon>Bacteria</taxon>
        <taxon>Bacillati</taxon>
        <taxon>Actinomycetota</taxon>
        <taxon>Actinomycetes</taxon>
        <taxon>Jatrophihabitantales</taxon>
        <taxon>Jatrophihabitantaceae</taxon>
        <taxon>Jatrophihabitans</taxon>
    </lineage>
</organism>
<sequence>MSSDPAPIERPAASSPRAGLRNRVVTAVVCAAFDPATDEAILAVRERVREAGIALPDRPPHRPHFSLAAARVDREIDLARVCALVAELSTSHQPVPIALTEVGRFGRAGALWLGPAPNRGLPALQRAAYRALKQAGWPPAFGERSAPKLWVPHCTLATRVPKPLLRHVQATVAAGYDPIRGTVAGLATILVGGRGDVAYSALVA</sequence>
<dbReference type="RefSeq" id="WP_269442944.1">
    <property type="nucleotide sequence ID" value="NZ_CP097463.1"/>
</dbReference>
<dbReference type="Gene3D" id="3.90.1140.10">
    <property type="entry name" value="Cyclic phosphodiesterase"/>
    <property type="match status" value="1"/>
</dbReference>